<dbReference type="InterPro" id="IPR048328">
    <property type="entry name" value="Dyp_perox_C"/>
</dbReference>
<dbReference type="PROSITE" id="PS51404">
    <property type="entry name" value="DYP_PEROXIDASE"/>
    <property type="match status" value="1"/>
</dbReference>
<dbReference type="GO" id="GO:0004601">
    <property type="term" value="F:peroxidase activity"/>
    <property type="evidence" value="ECO:0007669"/>
    <property type="project" value="UniProtKB-KW"/>
</dbReference>
<dbReference type="PANTHER" id="PTHR30521:SF4">
    <property type="entry name" value="DEFERROCHELATASE"/>
    <property type="match status" value="1"/>
</dbReference>
<dbReference type="RefSeq" id="WP_343958266.1">
    <property type="nucleotide sequence ID" value="NZ_BAAAMN010000041.1"/>
</dbReference>
<dbReference type="InterPro" id="IPR011008">
    <property type="entry name" value="Dimeric_a/b-barrel"/>
</dbReference>
<evidence type="ECO:0000313" key="12">
    <source>
        <dbReference type="EMBL" id="GAA2039862.1"/>
    </source>
</evidence>
<keyword evidence="9" id="KW-1133">Transmembrane helix</keyword>
<sequence length="448" mass="47734">MTNNKKSAKQRLSKDVSRRGVLLGAGGVIGGGLVGAAGGYSVASTGAPAAPGELQQTVSVSPGVANTKVSVSQPYGTDTVSFYGARQAGIDSPIQAHGIFIGLNLHDDSDADRIAAMMRLLTDDAARLTQGRGALADLDEELAAAPARLTVTFGFGSEVFERTNSSLKPSWLKPLPEYGIDQLDPAFTGGDVIIQVQGDDAMSVAHARRMLLKDARAFASVAWIQNGFTHARASHPEGTTVRNLFGQVDGSTNSAQDSIETERIVWGVGEGDGNGTKDLQPWIENGTSMVIRRIAMNVDEWDELDRPAQEDVIGRKLGSGAPLTGQNEHDEPDFEAIGPAGFPVISDISHIRRARTSDSDEAMIRRSYNYDEEPSSSGNELYGQTGISETGLIFVAFQCDVDQQYIPVQDRLAESDHLNLWTIPVGSAVFAIPPGCQEGGFIGEELFA</sequence>
<keyword evidence="7" id="KW-0408">Iron</keyword>
<keyword evidence="4" id="KW-0479">Metal-binding</keyword>
<evidence type="ECO:0000256" key="4">
    <source>
        <dbReference type="ARBA" id="ARBA00022723"/>
    </source>
</evidence>
<evidence type="ECO:0000256" key="2">
    <source>
        <dbReference type="ARBA" id="ARBA00022559"/>
    </source>
</evidence>
<evidence type="ECO:0000313" key="13">
    <source>
        <dbReference type="Proteomes" id="UP001501461"/>
    </source>
</evidence>
<evidence type="ECO:0000256" key="7">
    <source>
        <dbReference type="ARBA" id="ARBA00023004"/>
    </source>
</evidence>
<evidence type="ECO:0000259" key="10">
    <source>
        <dbReference type="Pfam" id="PF04261"/>
    </source>
</evidence>
<evidence type="ECO:0000259" key="11">
    <source>
        <dbReference type="Pfam" id="PF20628"/>
    </source>
</evidence>
<comment type="similarity">
    <text evidence="8">Belongs to the DyP-type peroxidase family.</text>
</comment>
<dbReference type="InterPro" id="IPR006311">
    <property type="entry name" value="TAT_signal"/>
</dbReference>
<proteinExistence type="inferred from homology"/>
<keyword evidence="9" id="KW-0472">Membrane</keyword>
<gene>
    <name evidence="12" type="ORF">GCM10009720_20510</name>
</gene>
<dbReference type="EMBL" id="BAAAMN010000041">
    <property type="protein sequence ID" value="GAA2039862.1"/>
    <property type="molecule type" value="Genomic_DNA"/>
</dbReference>
<keyword evidence="3" id="KW-0349">Heme</keyword>
<keyword evidence="9" id="KW-0812">Transmembrane</keyword>
<evidence type="ECO:0000256" key="6">
    <source>
        <dbReference type="ARBA" id="ARBA00023002"/>
    </source>
</evidence>
<dbReference type="PROSITE" id="PS51318">
    <property type="entry name" value="TAT"/>
    <property type="match status" value="1"/>
</dbReference>
<evidence type="ECO:0000256" key="3">
    <source>
        <dbReference type="ARBA" id="ARBA00022617"/>
    </source>
</evidence>
<dbReference type="InterPro" id="IPR048327">
    <property type="entry name" value="Dyp_perox_N"/>
</dbReference>
<protein>
    <submittedName>
        <fullName evidence="12">Dyp-type peroxidase</fullName>
    </submittedName>
</protein>
<evidence type="ECO:0000256" key="9">
    <source>
        <dbReference type="SAM" id="Phobius"/>
    </source>
</evidence>
<reference evidence="12 13" key="1">
    <citation type="journal article" date="2019" name="Int. J. Syst. Evol. Microbiol.">
        <title>The Global Catalogue of Microorganisms (GCM) 10K type strain sequencing project: providing services to taxonomists for standard genome sequencing and annotation.</title>
        <authorList>
            <consortium name="The Broad Institute Genomics Platform"/>
            <consortium name="The Broad Institute Genome Sequencing Center for Infectious Disease"/>
            <person name="Wu L."/>
            <person name="Ma J."/>
        </authorList>
    </citation>
    <scope>NUCLEOTIDE SEQUENCE [LARGE SCALE GENOMIC DNA]</scope>
    <source>
        <strain evidence="12 13">JCM 13595</strain>
    </source>
</reference>
<organism evidence="12 13">
    <name type="scientific">Yaniella flava</name>
    <dbReference type="NCBI Taxonomy" id="287930"/>
    <lineage>
        <taxon>Bacteria</taxon>
        <taxon>Bacillati</taxon>
        <taxon>Actinomycetota</taxon>
        <taxon>Actinomycetes</taxon>
        <taxon>Micrococcales</taxon>
        <taxon>Micrococcaceae</taxon>
        <taxon>Yaniella</taxon>
    </lineage>
</organism>
<comment type="cofactor">
    <cofactor evidence="1">
        <name>heme b</name>
        <dbReference type="ChEBI" id="CHEBI:60344"/>
    </cofactor>
</comment>
<dbReference type="NCBIfam" id="TIGR01413">
    <property type="entry name" value="Dyp_perox_fam"/>
    <property type="match status" value="1"/>
</dbReference>
<feature type="domain" description="Dyp-type peroxidase N-terminal" evidence="10">
    <location>
        <begin position="87"/>
        <end position="228"/>
    </location>
</feature>
<dbReference type="InterPro" id="IPR006314">
    <property type="entry name" value="Dyp_peroxidase"/>
</dbReference>
<dbReference type="Pfam" id="PF04261">
    <property type="entry name" value="Dyp_perox_N"/>
    <property type="match status" value="1"/>
</dbReference>
<keyword evidence="6" id="KW-0560">Oxidoreductase</keyword>
<comment type="caution">
    <text evidence="12">The sequence shown here is derived from an EMBL/GenBank/DDBJ whole genome shotgun (WGS) entry which is preliminary data.</text>
</comment>
<keyword evidence="13" id="KW-1185">Reference proteome</keyword>
<evidence type="ECO:0000256" key="1">
    <source>
        <dbReference type="ARBA" id="ARBA00001970"/>
    </source>
</evidence>
<dbReference type="Pfam" id="PF20628">
    <property type="entry name" value="Dyp_perox_C"/>
    <property type="match status" value="1"/>
</dbReference>
<feature type="domain" description="Dyp-type peroxidase C-terminal" evidence="11">
    <location>
        <begin position="241"/>
        <end position="436"/>
    </location>
</feature>
<evidence type="ECO:0000256" key="5">
    <source>
        <dbReference type="ARBA" id="ARBA00022729"/>
    </source>
</evidence>
<keyword evidence="5" id="KW-0732">Signal</keyword>
<keyword evidence="2 12" id="KW-0575">Peroxidase</keyword>
<dbReference type="Proteomes" id="UP001501461">
    <property type="component" value="Unassembled WGS sequence"/>
</dbReference>
<name>A0ABN2UNF3_9MICC</name>
<accession>A0ABN2UNF3</accession>
<feature type="transmembrane region" description="Helical" evidence="9">
    <location>
        <begin position="21"/>
        <end position="43"/>
    </location>
</feature>
<dbReference type="PANTHER" id="PTHR30521">
    <property type="entry name" value="DEFERROCHELATASE/PEROXIDASE"/>
    <property type="match status" value="1"/>
</dbReference>
<dbReference type="SUPFAM" id="SSF54909">
    <property type="entry name" value="Dimeric alpha+beta barrel"/>
    <property type="match status" value="1"/>
</dbReference>
<evidence type="ECO:0000256" key="8">
    <source>
        <dbReference type="ARBA" id="ARBA00025737"/>
    </source>
</evidence>